<feature type="domain" description="C2H2-type" evidence="13">
    <location>
        <begin position="496"/>
        <end position="523"/>
    </location>
</feature>
<comment type="similarity">
    <text evidence="2">Belongs to the krueppel C2H2-type zinc-finger protein family.</text>
</comment>
<evidence type="ECO:0000313" key="16">
    <source>
        <dbReference type="Proteomes" id="UP000007648"/>
    </source>
</evidence>
<dbReference type="CDD" id="cd07765">
    <property type="entry name" value="KRAB_A-box"/>
    <property type="match status" value="1"/>
</dbReference>
<dbReference type="GeneTree" id="ENSGT00940000153104"/>
<dbReference type="GO" id="GO:0031519">
    <property type="term" value="C:PcG protein complex"/>
    <property type="evidence" value="ECO:0007669"/>
    <property type="project" value="TreeGrafter"/>
</dbReference>
<feature type="domain" description="C2H2-type" evidence="13">
    <location>
        <begin position="580"/>
        <end position="607"/>
    </location>
</feature>
<evidence type="ECO:0000256" key="7">
    <source>
        <dbReference type="ARBA" id="ARBA00023015"/>
    </source>
</evidence>
<dbReference type="SMART" id="SM00349">
    <property type="entry name" value="KRAB"/>
    <property type="match status" value="1"/>
</dbReference>
<dbReference type="FunFam" id="3.30.160.60:FF:000295">
    <property type="entry name" value="zinc finger protein 19"/>
    <property type="match status" value="2"/>
</dbReference>
<feature type="region of interest" description="Disordered" evidence="12">
    <location>
        <begin position="128"/>
        <end position="149"/>
    </location>
</feature>
<dbReference type="InterPro" id="IPR001909">
    <property type="entry name" value="KRAB"/>
</dbReference>
<dbReference type="GO" id="GO:0000785">
    <property type="term" value="C:chromatin"/>
    <property type="evidence" value="ECO:0007669"/>
    <property type="project" value="TreeGrafter"/>
</dbReference>
<feature type="domain" description="C2H2-type" evidence="13">
    <location>
        <begin position="524"/>
        <end position="551"/>
    </location>
</feature>
<dbReference type="Pfam" id="PF00096">
    <property type="entry name" value="zf-C2H2"/>
    <property type="match status" value="11"/>
</dbReference>
<evidence type="ECO:0000256" key="2">
    <source>
        <dbReference type="ARBA" id="ARBA00006991"/>
    </source>
</evidence>
<evidence type="ECO:0000256" key="10">
    <source>
        <dbReference type="ARBA" id="ARBA00023242"/>
    </source>
</evidence>
<dbReference type="PANTHER" id="PTHR14003:SF23">
    <property type="entry name" value="ZINC FINGER PROTEIN 143"/>
    <property type="match status" value="1"/>
</dbReference>
<evidence type="ECO:0000256" key="3">
    <source>
        <dbReference type="ARBA" id="ARBA00022723"/>
    </source>
</evidence>
<protein>
    <recommendedName>
        <fullName evidence="17">Zinc finger protein 260-like</fullName>
    </recommendedName>
</protein>
<dbReference type="GO" id="GO:0005667">
    <property type="term" value="C:transcription regulator complex"/>
    <property type="evidence" value="ECO:0007669"/>
    <property type="project" value="TreeGrafter"/>
</dbReference>
<dbReference type="FunFam" id="3.30.160.60:FF:001158">
    <property type="entry name" value="zinc finger protein 22"/>
    <property type="match status" value="1"/>
</dbReference>
<sequence length="662" mass="75171">MAQPRAGAGLMSPDCIQAGSLEEDGTSIRILLGLGESQHFPLSSLDYVSLWPLGQHGCLVLQEAVTFRDVALDFTWDEWGHLSDAQRELYREVMLENYRNLVSLGLPGPKPDLISWLEGEQESHTWDSLGYAAGSPSLSEGDRPRGQLGASEWSSPAGLFCVAILEALEGAAWETNLKDQESSERQSVGPEETSVEGVPGHVLRNKAFVGGPIREITVWQQLQNLAGEIPKKLLSQQSDLRQLILDPKTLIEQRDCDQGDIGQEIHRSLCRPKVSSSENEVEDLPGLIQPPSLCKIEKPWNCEEFEKTCSQNAGMIPRQRIHLRGRTEKSKQCGKNFQEISHLKEGQRVQTREKPYICKYCGKSFAQYSYFINHERTHNRDRPYECKECGKTFNWNSYLIGHQRIHTGEKPYECKGCGKAFSHSSALIAHQRVHTEEKPYQCKDCGKAFKWKSGLIQHQRIHTGEKPYHCQECGKTFGQSSALIAHQSIHSEEKFYKCRECGKAFNWKSPLVQHQRIHTGEKPYKCGECGKAFSQNSALIVHKSSHTGEKPYECMECGKAFHWNSYLIQHQRIHTGEKPFECKECGRAFSQSSALTVHQRIHTGERPYQCKECGKAFSRSSALIEHSKIHTGEKPYKCKECGKSFNRKSHLVRHQRSHWREV</sequence>
<dbReference type="PROSITE" id="PS00028">
    <property type="entry name" value="ZINC_FINGER_C2H2_1"/>
    <property type="match status" value="11"/>
</dbReference>
<name>A0A7N4PHU7_SARHA</name>
<feature type="domain" description="C2H2-type" evidence="13">
    <location>
        <begin position="440"/>
        <end position="467"/>
    </location>
</feature>
<dbReference type="SMART" id="SM00355">
    <property type="entry name" value="ZnF_C2H2"/>
    <property type="match status" value="11"/>
</dbReference>
<dbReference type="FunFam" id="3.30.160.60:FF:000001">
    <property type="entry name" value="Zinc finger protein 1 homolog"/>
    <property type="match status" value="2"/>
</dbReference>
<organism evidence="15 16">
    <name type="scientific">Sarcophilus harrisii</name>
    <name type="common">Tasmanian devil</name>
    <name type="synonym">Sarcophilus laniarius</name>
    <dbReference type="NCBI Taxonomy" id="9305"/>
    <lineage>
        <taxon>Eukaryota</taxon>
        <taxon>Metazoa</taxon>
        <taxon>Chordata</taxon>
        <taxon>Craniata</taxon>
        <taxon>Vertebrata</taxon>
        <taxon>Euteleostomi</taxon>
        <taxon>Mammalia</taxon>
        <taxon>Metatheria</taxon>
        <taxon>Dasyuromorphia</taxon>
        <taxon>Dasyuridae</taxon>
        <taxon>Sarcophilus</taxon>
    </lineage>
</organism>
<dbReference type="GO" id="GO:0031981">
    <property type="term" value="C:nuclear lumen"/>
    <property type="evidence" value="ECO:0007669"/>
    <property type="project" value="UniProtKB-ARBA"/>
</dbReference>
<reference evidence="15" key="3">
    <citation type="submission" date="2025-09" db="UniProtKB">
        <authorList>
            <consortium name="Ensembl"/>
        </authorList>
    </citation>
    <scope>IDENTIFICATION</scope>
</reference>
<evidence type="ECO:0008006" key="17">
    <source>
        <dbReference type="Google" id="ProtNLM"/>
    </source>
</evidence>
<reference evidence="15" key="2">
    <citation type="submission" date="2025-08" db="UniProtKB">
        <authorList>
            <consortium name="Ensembl"/>
        </authorList>
    </citation>
    <scope>IDENTIFICATION</scope>
</reference>
<feature type="domain" description="C2H2-type" evidence="13">
    <location>
        <begin position="608"/>
        <end position="635"/>
    </location>
</feature>
<dbReference type="Gene3D" id="6.10.140.140">
    <property type="match status" value="1"/>
</dbReference>
<keyword evidence="8" id="KW-0238">DNA-binding</keyword>
<evidence type="ECO:0000256" key="8">
    <source>
        <dbReference type="ARBA" id="ARBA00023125"/>
    </source>
</evidence>
<dbReference type="SUPFAM" id="SSF57667">
    <property type="entry name" value="beta-beta-alpha zinc fingers"/>
    <property type="match status" value="7"/>
</dbReference>
<dbReference type="GO" id="GO:0008270">
    <property type="term" value="F:zinc ion binding"/>
    <property type="evidence" value="ECO:0007669"/>
    <property type="project" value="UniProtKB-KW"/>
</dbReference>
<feature type="region of interest" description="Disordered" evidence="12">
    <location>
        <begin position="177"/>
        <end position="199"/>
    </location>
</feature>
<feature type="domain" description="C2H2-type" evidence="13">
    <location>
        <begin position="356"/>
        <end position="383"/>
    </location>
</feature>
<feature type="domain" description="C2H2-type" evidence="13">
    <location>
        <begin position="636"/>
        <end position="662"/>
    </location>
</feature>
<dbReference type="FunFam" id="3.30.160.60:FF:000240">
    <property type="entry name" value="Zinc finger protein 250"/>
    <property type="match status" value="1"/>
</dbReference>
<dbReference type="GO" id="GO:0000981">
    <property type="term" value="F:DNA-binding transcription factor activity, RNA polymerase II-specific"/>
    <property type="evidence" value="ECO:0007669"/>
    <property type="project" value="TreeGrafter"/>
</dbReference>
<feature type="domain" description="C2H2-type" evidence="13">
    <location>
        <begin position="412"/>
        <end position="439"/>
    </location>
</feature>
<comment type="subcellular location">
    <subcellularLocation>
        <location evidence="1">Nucleus</location>
    </subcellularLocation>
</comment>
<evidence type="ECO:0000256" key="5">
    <source>
        <dbReference type="ARBA" id="ARBA00022771"/>
    </source>
</evidence>
<evidence type="ECO:0000256" key="12">
    <source>
        <dbReference type="SAM" id="MobiDB-lite"/>
    </source>
</evidence>
<keyword evidence="5 11" id="KW-0863">Zinc-finger</keyword>
<feature type="domain" description="C2H2-type" evidence="13">
    <location>
        <begin position="552"/>
        <end position="579"/>
    </location>
</feature>
<feature type="domain" description="C2H2-type" evidence="13">
    <location>
        <begin position="468"/>
        <end position="495"/>
    </location>
</feature>
<evidence type="ECO:0000256" key="11">
    <source>
        <dbReference type="PROSITE-ProRule" id="PRU00042"/>
    </source>
</evidence>
<dbReference type="FunFam" id="3.30.160.60:FF:000330">
    <property type="entry name" value="Zinc finger with KRAB and SCAN domains 1"/>
    <property type="match status" value="1"/>
</dbReference>
<dbReference type="GO" id="GO:0000978">
    <property type="term" value="F:RNA polymerase II cis-regulatory region sequence-specific DNA binding"/>
    <property type="evidence" value="ECO:0007669"/>
    <property type="project" value="TreeGrafter"/>
</dbReference>
<dbReference type="PROSITE" id="PS50157">
    <property type="entry name" value="ZINC_FINGER_C2H2_2"/>
    <property type="match status" value="12"/>
</dbReference>
<dbReference type="SUPFAM" id="SSF109640">
    <property type="entry name" value="KRAB domain (Kruppel-associated box)"/>
    <property type="match status" value="1"/>
</dbReference>
<evidence type="ECO:0000259" key="14">
    <source>
        <dbReference type="PROSITE" id="PS50805"/>
    </source>
</evidence>
<keyword evidence="3" id="KW-0479">Metal-binding</keyword>
<keyword evidence="9" id="KW-0804">Transcription</keyword>
<dbReference type="InterPro" id="IPR036051">
    <property type="entry name" value="KRAB_dom_sf"/>
</dbReference>
<proteinExistence type="inferred from homology"/>
<dbReference type="PROSITE" id="PS50805">
    <property type="entry name" value="KRAB"/>
    <property type="match status" value="1"/>
</dbReference>
<evidence type="ECO:0000256" key="4">
    <source>
        <dbReference type="ARBA" id="ARBA00022737"/>
    </source>
</evidence>
<keyword evidence="16" id="KW-1185">Reference proteome</keyword>
<keyword evidence="6" id="KW-0862">Zinc</keyword>
<dbReference type="InterPro" id="IPR013087">
    <property type="entry name" value="Znf_C2H2_type"/>
</dbReference>
<evidence type="ECO:0000259" key="13">
    <source>
        <dbReference type="PROSITE" id="PS50157"/>
    </source>
</evidence>
<dbReference type="FunFam" id="3.30.160.60:FF:000016">
    <property type="entry name" value="zinc finger protein 37 homolog"/>
    <property type="match status" value="1"/>
</dbReference>
<evidence type="ECO:0000256" key="9">
    <source>
        <dbReference type="ARBA" id="ARBA00023163"/>
    </source>
</evidence>
<feature type="domain" description="C2H2-type" evidence="13">
    <location>
        <begin position="384"/>
        <end position="411"/>
    </location>
</feature>
<keyword evidence="7" id="KW-0805">Transcription regulation</keyword>
<reference evidence="15 16" key="1">
    <citation type="journal article" date="2011" name="Proc. Natl. Acad. Sci. U.S.A.">
        <title>Genetic diversity and population structure of the endangered marsupial Sarcophilus harrisii (Tasmanian devil).</title>
        <authorList>
            <person name="Miller W."/>
            <person name="Hayes V.M."/>
            <person name="Ratan A."/>
            <person name="Petersen D.C."/>
            <person name="Wittekindt N.E."/>
            <person name="Miller J."/>
            <person name="Walenz B."/>
            <person name="Knight J."/>
            <person name="Qi J."/>
            <person name="Zhao F."/>
            <person name="Wang Q."/>
            <person name="Bedoya-Reina O.C."/>
            <person name="Katiyar N."/>
            <person name="Tomsho L.P."/>
            <person name="Kasson L.M."/>
            <person name="Hardie R.A."/>
            <person name="Woodbridge P."/>
            <person name="Tindall E.A."/>
            <person name="Bertelsen M.F."/>
            <person name="Dixon D."/>
            <person name="Pyecroft S."/>
            <person name="Helgen K.M."/>
            <person name="Lesk A.M."/>
            <person name="Pringle T.H."/>
            <person name="Patterson N."/>
            <person name="Zhang Y."/>
            <person name="Kreiss A."/>
            <person name="Woods G.M."/>
            <person name="Jones M.E."/>
            <person name="Schuster S.C."/>
        </authorList>
    </citation>
    <scope>NUCLEOTIDE SEQUENCE [LARGE SCALE GENOMIC DNA]</scope>
</reference>
<dbReference type="Pfam" id="PF01352">
    <property type="entry name" value="KRAB"/>
    <property type="match status" value="1"/>
</dbReference>
<feature type="domain" description="KRAB" evidence="14">
    <location>
        <begin position="65"/>
        <end position="136"/>
    </location>
</feature>
<accession>A0A7N4PHU7</accession>
<gene>
    <name evidence="15" type="primary">LOC111720122</name>
</gene>
<dbReference type="Proteomes" id="UP000007648">
    <property type="component" value="Unassembled WGS sequence"/>
</dbReference>
<dbReference type="Ensembl" id="ENSSHAT00000027938.1">
    <property type="protein sequence ID" value="ENSSHAP00000037718.1"/>
    <property type="gene ID" value="ENSSHAG00000028152.1"/>
</dbReference>
<feature type="domain" description="C2H2-type" evidence="13">
    <location>
        <begin position="328"/>
        <end position="355"/>
    </location>
</feature>
<dbReference type="Gene3D" id="3.30.160.60">
    <property type="entry name" value="Classic Zinc Finger"/>
    <property type="match status" value="12"/>
</dbReference>
<evidence type="ECO:0000256" key="6">
    <source>
        <dbReference type="ARBA" id="ARBA00022833"/>
    </source>
</evidence>
<keyword evidence="4" id="KW-0677">Repeat</keyword>
<dbReference type="FunFam" id="3.30.160.60:FF:000005">
    <property type="entry name" value="Zinc finger protein 14 homolog"/>
    <property type="match status" value="1"/>
</dbReference>
<evidence type="ECO:0000313" key="15">
    <source>
        <dbReference type="Ensembl" id="ENSSHAP00000037718.1"/>
    </source>
</evidence>
<dbReference type="PANTHER" id="PTHR14003">
    <property type="entry name" value="TRANSCRIPTIONAL REPRESSOR PROTEIN YY"/>
    <property type="match status" value="1"/>
</dbReference>
<evidence type="ECO:0000256" key="1">
    <source>
        <dbReference type="ARBA" id="ARBA00004123"/>
    </source>
</evidence>
<dbReference type="InterPro" id="IPR036236">
    <property type="entry name" value="Znf_C2H2_sf"/>
</dbReference>
<dbReference type="InParanoid" id="A0A7N4PHU7"/>
<dbReference type="FunFam" id="3.30.160.60:FF:000737">
    <property type="entry name" value="Zinc finger protein 565"/>
    <property type="match status" value="1"/>
</dbReference>
<dbReference type="AlphaFoldDB" id="A0A7N4PHU7"/>
<dbReference type="FunFam" id="3.30.160.60:FF:000478">
    <property type="entry name" value="Zinc finger protein 133"/>
    <property type="match status" value="1"/>
</dbReference>
<keyword evidence="10" id="KW-0539">Nucleus</keyword>